<sequence>MTKSLCLHVGDCKTGSTSIQTVLQTGAFKSPERSVLYPVEKGRLHHCALAATLYKPRMKPRRKTAFKALSQQLNASNADVAIVSGEWFEYADPELLDRVLRRRLPRYAETTRIIAYVRPHAERLVSSYQERAKLGHAVGSLKAFHATSRAKGLFEYAPRLRRWREVFGDRYTVRPMVRSRLAGGDVVKDFLDLALEGAPVTVGETTSVNTSLGVRDLALVLAMHRGGKLPSQAVRHLSWALQELSGEGDKGGGERLRLDRALLAEVRADYLDDARACDEEFFGGDDFQRAFDRAAATAVDAPQVIAPEKVLTPQELRRSAAVARALREMARELWHARARIAELEAAAGLDHDEDDDDDETQAEDAAAASRRPALLRRFA</sequence>
<reference evidence="2 3" key="1">
    <citation type="submission" date="2016-10" db="EMBL/GenBank/DDBJ databases">
        <authorList>
            <person name="de Groot N.N."/>
        </authorList>
    </citation>
    <scope>NUCLEOTIDE SEQUENCE [LARGE SCALE GENOMIC DNA]</scope>
    <source>
        <strain evidence="2 3">DSM 17890</strain>
    </source>
</reference>
<evidence type="ECO:0000313" key="3">
    <source>
        <dbReference type="Proteomes" id="UP000199118"/>
    </source>
</evidence>
<protein>
    <submittedName>
        <fullName evidence="2">Uncharacterized protein</fullName>
    </submittedName>
</protein>
<feature type="region of interest" description="Disordered" evidence="1">
    <location>
        <begin position="347"/>
        <end position="379"/>
    </location>
</feature>
<accession>A0A1H2TRP7</accession>
<name>A0A1H2TRP7_9RHOB</name>
<dbReference type="RefSeq" id="WP_092680057.1">
    <property type="nucleotide sequence ID" value="NZ_FNMZ01000001.1"/>
</dbReference>
<keyword evidence="3" id="KW-1185">Reference proteome</keyword>
<dbReference type="OrthoDB" id="547419at2"/>
<gene>
    <name evidence="2" type="ORF">SAMN05444336_1011090</name>
</gene>
<feature type="compositionally biased region" description="Low complexity" evidence="1">
    <location>
        <begin position="363"/>
        <end position="379"/>
    </location>
</feature>
<evidence type="ECO:0000256" key="1">
    <source>
        <dbReference type="SAM" id="MobiDB-lite"/>
    </source>
</evidence>
<feature type="compositionally biased region" description="Acidic residues" evidence="1">
    <location>
        <begin position="351"/>
        <end position="362"/>
    </location>
</feature>
<dbReference type="Proteomes" id="UP000199118">
    <property type="component" value="Unassembled WGS sequence"/>
</dbReference>
<dbReference type="InterPro" id="IPR027417">
    <property type="entry name" value="P-loop_NTPase"/>
</dbReference>
<evidence type="ECO:0000313" key="2">
    <source>
        <dbReference type="EMBL" id="SDW46505.1"/>
    </source>
</evidence>
<dbReference type="Gene3D" id="3.40.50.300">
    <property type="entry name" value="P-loop containing nucleotide triphosphate hydrolases"/>
    <property type="match status" value="1"/>
</dbReference>
<dbReference type="SUPFAM" id="SSF52540">
    <property type="entry name" value="P-loop containing nucleoside triphosphate hydrolases"/>
    <property type="match status" value="1"/>
</dbReference>
<dbReference type="STRING" id="356660.SAMN05444336_1011090"/>
<organism evidence="2 3">
    <name type="scientific">Albimonas donghaensis</name>
    <dbReference type="NCBI Taxonomy" id="356660"/>
    <lineage>
        <taxon>Bacteria</taxon>
        <taxon>Pseudomonadati</taxon>
        <taxon>Pseudomonadota</taxon>
        <taxon>Alphaproteobacteria</taxon>
        <taxon>Rhodobacterales</taxon>
        <taxon>Paracoccaceae</taxon>
        <taxon>Albimonas</taxon>
    </lineage>
</organism>
<dbReference type="EMBL" id="FNMZ01000001">
    <property type="protein sequence ID" value="SDW46505.1"/>
    <property type="molecule type" value="Genomic_DNA"/>
</dbReference>
<proteinExistence type="predicted"/>
<dbReference type="AlphaFoldDB" id="A0A1H2TRP7"/>